<dbReference type="KEGG" id="mbas:ALGA_0305"/>
<dbReference type="PROSITE" id="PS01124">
    <property type="entry name" value="HTH_ARAC_FAMILY_2"/>
    <property type="match status" value="1"/>
</dbReference>
<reference evidence="6" key="2">
    <citation type="journal article" date="2020" name="Antonie Van Leeuwenhoek">
        <title>Labilibaculum antarcticum sp. nov., a novel facultative anaerobic, psychrotorelant bacterium isolated from marine sediment of Antarctica.</title>
        <authorList>
            <person name="Watanabe M."/>
            <person name="Kojima H."/>
            <person name="Fukui M."/>
        </authorList>
    </citation>
    <scope>NUCLEOTIDE SEQUENCE [LARGE SCALE GENOMIC DNA]</scope>
    <source>
        <strain evidence="6">SPP2</strain>
    </source>
</reference>
<dbReference type="EMBL" id="AP018042">
    <property type="protein sequence ID" value="BAX78700.1"/>
    <property type="molecule type" value="Genomic_DNA"/>
</dbReference>
<dbReference type="AlphaFoldDB" id="A0A1Y1CEG1"/>
<feature type="domain" description="HTH araC/xylS-type" evidence="4">
    <location>
        <begin position="186"/>
        <end position="284"/>
    </location>
</feature>
<keyword evidence="3" id="KW-0804">Transcription</keyword>
<dbReference type="SUPFAM" id="SSF51182">
    <property type="entry name" value="RmlC-like cupins"/>
    <property type="match status" value="1"/>
</dbReference>
<dbReference type="Gene3D" id="1.10.10.60">
    <property type="entry name" value="Homeodomain-like"/>
    <property type="match status" value="2"/>
</dbReference>
<dbReference type="Gene3D" id="2.60.120.10">
    <property type="entry name" value="Jelly Rolls"/>
    <property type="match status" value="1"/>
</dbReference>
<dbReference type="Proteomes" id="UP000218267">
    <property type="component" value="Chromosome"/>
</dbReference>
<evidence type="ECO:0000256" key="3">
    <source>
        <dbReference type="ARBA" id="ARBA00023163"/>
    </source>
</evidence>
<dbReference type="Pfam" id="PF12833">
    <property type="entry name" value="HTH_18"/>
    <property type="match status" value="1"/>
</dbReference>
<dbReference type="SMART" id="SM00342">
    <property type="entry name" value="HTH_ARAC"/>
    <property type="match status" value="1"/>
</dbReference>
<reference evidence="5 6" key="1">
    <citation type="journal article" date="2018" name="Mar. Genomics">
        <title>Complete genome sequence of Marinifilaceae bacterium strain SPP2, isolated from the Antarctic marine sediment.</title>
        <authorList>
            <person name="Watanabe M."/>
            <person name="Kojima H."/>
            <person name="Fukui M."/>
        </authorList>
    </citation>
    <scope>NUCLEOTIDE SEQUENCE [LARGE SCALE GENOMIC DNA]</scope>
    <source>
        <strain evidence="5 6">SPP2</strain>
    </source>
</reference>
<organism evidence="5 6">
    <name type="scientific">Labilibaculum antarcticum</name>
    <dbReference type="NCBI Taxonomy" id="1717717"/>
    <lineage>
        <taxon>Bacteria</taxon>
        <taxon>Pseudomonadati</taxon>
        <taxon>Bacteroidota</taxon>
        <taxon>Bacteroidia</taxon>
        <taxon>Marinilabiliales</taxon>
        <taxon>Marinifilaceae</taxon>
        <taxon>Labilibaculum</taxon>
    </lineage>
</organism>
<evidence type="ECO:0000256" key="1">
    <source>
        <dbReference type="ARBA" id="ARBA00023015"/>
    </source>
</evidence>
<proteinExistence type="predicted"/>
<dbReference type="RefSeq" id="WP_096427621.1">
    <property type="nucleotide sequence ID" value="NZ_AP018042.1"/>
</dbReference>
<dbReference type="PANTHER" id="PTHR43280">
    <property type="entry name" value="ARAC-FAMILY TRANSCRIPTIONAL REGULATOR"/>
    <property type="match status" value="1"/>
</dbReference>
<keyword evidence="6" id="KW-1185">Reference proteome</keyword>
<evidence type="ECO:0000259" key="4">
    <source>
        <dbReference type="PROSITE" id="PS01124"/>
    </source>
</evidence>
<sequence length="288" mass="33733">MIPKVERVEKRNGESFVVGKYSNKWFERTWHYHPEYELLLITKGSGIRVIGNNRSTFKEGDLVLVGGDIPHAWFSDASFFEADNHELCESTYVQFNRSIFGNHFANLPEMKNIQRMLDEAKFGLNFWDVNKSEIFNQIKDLPNSSGLTRLLSLIKILELFMQGKPQLIISKDYFTDSFISKSVRIRKVHEYVMNYYMDDISLQNAAKLVEMNVSSFCRFFKKMTKRTFSQYVKETRIDFAQQLLINTELASNQIGFECGFSSVAYFNQCFKSISDMSPLEYRSRYKKI</sequence>
<keyword evidence="1" id="KW-0805">Transcription regulation</keyword>
<evidence type="ECO:0000256" key="2">
    <source>
        <dbReference type="ARBA" id="ARBA00023125"/>
    </source>
</evidence>
<dbReference type="InterPro" id="IPR011051">
    <property type="entry name" value="RmlC_Cupin_sf"/>
</dbReference>
<dbReference type="OrthoDB" id="2569619at2"/>
<dbReference type="PANTHER" id="PTHR43280:SF27">
    <property type="entry name" value="TRANSCRIPTIONAL REGULATOR MTLR"/>
    <property type="match status" value="1"/>
</dbReference>
<gene>
    <name evidence="5" type="ORF">ALGA_0305</name>
</gene>
<dbReference type="InterPro" id="IPR018060">
    <property type="entry name" value="HTH_AraC"/>
</dbReference>
<dbReference type="Pfam" id="PF02311">
    <property type="entry name" value="AraC_binding"/>
    <property type="match status" value="1"/>
</dbReference>
<name>A0A1Y1CEG1_9BACT</name>
<protein>
    <recommendedName>
        <fullName evidence="4">HTH araC/xylS-type domain-containing protein</fullName>
    </recommendedName>
</protein>
<dbReference type="SUPFAM" id="SSF46689">
    <property type="entry name" value="Homeodomain-like"/>
    <property type="match status" value="2"/>
</dbReference>
<dbReference type="GO" id="GO:0043565">
    <property type="term" value="F:sequence-specific DNA binding"/>
    <property type="evidence" value="ECO:0007669"/>
    <property type="project" value="InterPro"/>
</dbReference>
<keyword evidence="2" id="KW-0238">DNA-binding</keyword>
<dbReference type="InterPro" id="IPR009057">
    <property type="entry name" value="Homeodomain-like_sf"/>
</dbReference>
<dbReference type="InterPro" id="IPR014710">
    <property type="entry name" value="RmlC-like_jellyroll"/>
</dbReference>
<accession>A0A1Y1CEG1</accession>
<evidence type="ECO:0000313" key="5">
    <source>
        <dbReference type="EMBL" id="BAX78700.1"/>
    </source>
</evidence>
<dbReference type="GO" id="GO:0003700">
    <property type="term" value="F:DNA-binding transcription factor activity"/>
    <property type="evidence" value="ECO:0007669"/>
    <property type="project" value="InterPro"/>
</dbReference>
<evidence type="ECO:0000313" key="6">
    <source>
        <dbReference type="Proteomes" id="UP000218267"/>
    </source>
</evidence>
<dbReference type="InterPro" id="IPR003313">
    <property type="entry name" value="AraC-bd"/>
</dbReference>